<dbReference type="EMBL" id="JAUDZG010000004">
    <property type="protein sequence ID" value="KAK3305927.1"/>
    <property type="molecule type" value="Genomic_DNA"/>
</dbReference>
<reference evidence="1" key="1">
    <citation type="journal article" date="2023" name="Mol. Phylogenet. Evol.">
        <title>Genome-scale phylogeny and comparative genomics of the fungal order Sordariales.</title>
        <authorList>
            <person name="Hensen N."/>
            <person name="Bonometti L."/>
            <person name="Westerberg I."/>
            <person name="Brannstrom I.O."/>
            <person name="Guillou S."/>
            <person name="Cros-Aarteil S."/>
            <person name="Calhoun S."/>
            <person name="Haridas S."/>
            <person name="Kuo A."/>
            <person name="Mondo S."/>
            <person name="Pangilinan J."/>
            <person name="Riley R."/>
            <person name="LaButti K."/>
            <person name="Andreopoulos B."/>
            <person name="Lipzen A."/>
            <person name="Chen C."/>
            <person name="Yan M."/>
            <person name="Daum C."/>
            <person name="Ng V."/>
            <person name="Clum A."/>
            <person name="Steindorff A."/>
            <person name="Ohm R.A."/>
            <person name="Martin F."/>
            <person name="Silar P."/>
            <person name="Natvig D.O."/>
            <person name="Lalanne C."/>
            <person name="Gautier V."/>
            <person name="Ament-Velasquez S.L."/>
            <person name="Kruys A."/>
            <person name="Hutchinson M.I."/>
            <person name="Powell A.J."/>
            <person name="Barry K."/>
            <person name="Miller A.N."/>
            <person name="Grigoriev I.V."/>
            <person name="Debuchy R."/>
            <person name="Gladieux P."/>
            <person name="Hiltunen Thoren M."/>
            <person name="Johannesson H."/>
        </authorList>
    </citation>
    <scope>NUCLEOTIDE SEQUENCE</scope>
    <source>
        <strain evidence="1">CBS 333.67</strain>
    </source>
</reference>
<reference evidence="1" key="2">
    <citation type="submission" date="2023-06" db="EMBL/GenBank/DDBJ databases">
        <authorList>
            <consortium name="Lawrence Berkeley National Laboratory"/>
            <person name="Mondo S.J."/>
            <person name="Hensen N."/>
            <person name="Bonometti L."/>
            <person name="Westerberg I."/>
            <person name="Brannstrom I.O."/>
            <person name="Guillou S."/>
            <person name="Cros-Aarteil S."/>
            <person name="Calhoun S."/>
            <person name="Haridas S."/>
            <person name="Kuo A."/>
            <person name="Pangilinan J."/>
            <person name="Riley R."/>
            <person name="Labutti K."/>
            <person name="Andreopoulos B."/>
            <person name="Lipzen A."/>
            <person name="Chen C."/>
            <person name="Yanf M."/>
            <person name="Daum C."/>
            <person name="Ng V."/>
            <person name="Clum A."/>
            <person name="Steindorff A."/>
            <person name="Ohm R."/>
            <person name="Martin F."/>
            <person name="Silar P."/>
            <person name="Natvig D."/>
            <person name="Lalanne C."/>
            <person name="Gautier V."/>
            <person name="Ament-Velasquez S.L."/>
            <person name="Kruys A."/>
            <person name="Hutchinson M.I."/>
            <person name="Powell A.J."/>
            <person name="Barry K."/>
            <person name="Miller A.N."/>
            <person name="Grigoriev I.V."/>
            <person name="Debuchy R."/>
            <person name="Gladieux P."/>
            <person name="Thoren M.H."/>
            <person name="Johannesson H."/>
        </authorList>
    </citation>
    <scope>NUCLEOTIDE SEQUENCE</scope>
    <source>
        <strain evidence="1">CBS 333.67</strain>
    </source>
</reference>
<dbReference type="PANTHER" id="PTHR31591">
    <property type="entry name" value="UPF0613 PROTEIN PB24D3.06C"/>
    <property type="match status" value="1"/>
</dbReference>
<sequence length="298" mass="32421">MASPPAAAPSFQVTVHPFSSPTPGACAYEQGRSSARNALVFLPGLTSGPHATDLSALSAMLEQSPDLSFSLWEFRMRSSYSGFGCSSLANDVEDTAALVRYLRALGKEKIVLMGASTGCQDCLEYTDRAKHNTPPVDGYILTSPVSDRESAFLFMSDNDLARSVQVAKDMIEEGRKDDPVPRQALPPIFEAPVTAYRWHSLAAKGGDDDYFSSDLPDSTLAALFGRIDKPVLFLPAGEDEMVPPTVDREALLQRWLSFCKTGVTSDLSGFVPGADHVVSKHEAQKWVAERVRAFLERL</sequence>
<dbReference type="InterPro" id="IPR029058">
    <property type="entry name" value="AB_hydrolase_fold"/>
</dbReference>
<keyword evidence="2" id="KW-1185">Reference proteome</keyword>
<evidence type="ECO:0000313" key="1">
    <source>
        <dbReference type="EMBL" id="KAK3305927.1"/>
    </source>
</evidence>
<comment type="caution">
    <text evidence="1">The sequence shown here is derived from an EMBL/GenBank/DDBJ whole genome shotgun (WGS) entry which is preliminary data.</text>
</comment>
<gene>
    <name evidence="1" type="ORF">B0T15DRAFT_214639</name>
</gene>
<dbReference type="Pfam" id="PF08538">
    <property type="entry name" value="DUF1749"/>
    <property type="match status" value="1"/>
</dbReference>
<evidence type="ECO:0000313" key="2">
    <source>
        <dbReference type="Proteomes" id="UP001273166"/>
    </source>
</evidence>
<dbReference type="PANTHER" id="PTHR31591:SF7">
    <property type="entry name" value="DUF1749-DOMAIN-CONTAINING PROTEIN"/>
    <property type="match status" value="1"/>
</dbReference>
<dbReference type="AlphaFoldDB" id="A0AAJ0M1X2"/>
<dbReference type="Proteomes" id="UP001273166">
    <property type="component" value="Unassembled WGS sequence"/>
</dbReference>
<organism evidence="1 2">
    <name type="scientific">Chaetomium strumarium</name>
    <dbReference type="NCBI Taxonomy" id="1170767"/>
    <lineage>
        <taxon>Eukaryota</taxon>
        <taxon>Fungi</taxon>
        <taxon>Dikarya</taxon>
        <taxon>Ascomycota</taxon>
        <taxon>Pezizomycotina</taxon>
        <taxon>Sordariomycetes</taxon>
        <taxon>Sordariomycetidae</taxon>
        <taxon>Sordariales</taxon>
        <taxon>Chaetomiaceae</taxon>
        <taxon>Chaetomium</taxon>
    </lineage>
</organism>
<proteinExistence type="predicted"/>
<protein>
    <submittedName>
        <fullName evidence="1">Uncharacterized protein</fullName>
    </submittedName>
</protein>
<dbReference type="Gene3D" id="3.40.50.1820">
    <property type="entry name" value="alpha/beta hydrolase"/>
    <property type="match status" value="1"/>
</dbReference>
<dbReference type="GeneID" id="87881546"/>
<dbReference type="RefSeq" id="XP_062721707.1">
    <property type="nucleotide sequence ID" value="XM_062862717.1"/>
</dbReference>
<name>A0AAJ0M1X2_9PEZI</name>
<dbReference type="SUPFAM" id="SSF53474">
    <property type="entry name" value="alpha/beta-Hydrolases"/>
    <property type="match status" value="1"/>
</dbReference>
<accession>A0AAJ0M1X2</accession>
<dbReference type="InterPro" id="IPR013744">
    <property type="entry name" value="SidJ"/>
</dbReference>